<dbReference type="InterPro" id="IPR013815">
    <property type="entry name" value="ATP_grasp_subdomain_1"/>
</dbReference>
<dbReference type="PANTHER" id="PTHR43585">
    <property type="entry name" value="FUMIPYRROLE BIOSYNTHESIS PROTEIN C"/>
    <property type="match status" value="1"/>
</dbReference>
<reference evidence="6" key="1">
    <citation type="submission" date="2021-04" db="EMBL/GenBank/DDBJ databases">
        <title>Genome based classification of Actinospica acidithermotolerans sp. nov., an actinobacterium isolated from an Indonesian hot spring.</title>
        <authorList>
            <person name="Kusuma A.B."/>
            <person name="Putra K.E."/>
            <person name="Nafisah S."/>
            <person name="Loh J."/>
            <person name="Nouioui I."/>
            <person name="Goodfellow M."/>
        </authorList>
    </citation>
    <scope>NUCLEOTIDE SEQUENCE</scope>
    <source>
        <strain evidence="6">CSCA 57</strain>
    </source>
</reference>
<dbReference type="PANTHER" id="PTHR43585:SF2">
    <property type="entry name" value="ATP-GRASP ENZYME FSQD"/>
    <property type="match status" value="1"/>
</dbReference>
<protein>
    <submittedName>
        <fullName evidence="6">ATP-grasp domain-containing protein</fullName>
    </submittedName>
</protein>
<evidence type="ECO:0000259" key="5">
    <source>
        <dbReference type="PROSITE" id="PS50975"/>
    </source>
</evidence>
<evidence type="ECO:0000256" key="1">
    <source>
        <dbReference type="ARBA" id="ARBA00022598"/>
    </source>
</evidence>
<dbReference type="GO" id="GO:0005524">
    <property type="term" value="F:ATP binding"/>
    <property type="evidence" value="ECO:0007669"/>
    <property type="project" value="UniProtKB-UniRule"/>
</dbReference>
<evidence type="ECO:0000313" key="6">
    <source>
        <dbReference type="EMBL" id="MBR7832861.1"/>
    </source>
</evidence>
<feature type="domain" description="ATP-grasp" evidence="5">
    <location>
        <begin position="130"/>
        <end position="320"/>
    </location>
</feature>
<dbReference type="AlphaFoldDB" id="A0A941EK63"/>
<organism evidence="6 7">
    <name type="scientific">Actinospica durhamensis</name>
    <dbReference type="NCBI Taxonomy" id="1508375"/>
    <lineage>
        <taxon>Bacteria</taxon>
        <taxon>Bacillati</taxon>
        <taxon>Actinomycetota</taxon>
        <taxon>Actinomycetes</taxon>
        <taxon>Catenulisporales</taxon>
        <taxon>Actinospicaceae</taxon>
        <taxon>Actinospica</taxon>
    </lineage>
</organism>
<evidence type="ECO:0000256" key="3">
    <source>
        <dbReference type="ARBA" id="ARBA00022840"/>
    </source>
</evidence>
<accession>A0A941EK63</accession>
<dbReference type="SUPFAM" id="SSF56059">
    <property type="entry name" value="Glutathione synthetase ATP-binding domain-like"/>
    <property type="match status" value="1"/>
</dbReference>
<dbReference type="EMBL" id="JAGSOG010000018">
    <property type="protein sequence ID" value="MBR7832861.1"/>
    <property type="molecule type" value="Genomic_DNA"/>
</dbReference>
<dbReference type="GO" id="GO:0016874">
    <property type="term" value="F:ligase activity"/>
    <property type="evidence" value="ECO:0007669"/>
    <property type="project" value="UniProtKB-KW"/>
</dbReference>
<keyword evidence="1" id="KW-0436">Ligase</keyword>
<evidence type="ECO:0000256" key="2">
    <source>
        <dbReference type="ARBA" id="ARBA00022741"/>
    </source>
</evidence>
<evidence type="ECO:0000256" key="4">
    <source>
        <dbReference type="PROSITE-ProRule" id="PRU00409"/>
    </source>
</evidence>
<keyword evidence="3 4" id="KW-0067">ATP-binding</keyword>
<dbReference type="Pfam" id="PF18603">
    <property type="entry name" value="LAL_C2"/>
    <property type="match status" value="1"/>
</dbReference>
<dbReference type="InterPro" id="IPR011761">
    <property type="entry name" value="ATP-grasp"/>
</dbReference>
<dbReference type="GO" id="GO:0046872">
    <property type="term" value="F:metal ion binding"/>
    <property type="evidence" value="ECO:0007669"/>
    <property type="project" value="InterPro"/>
</dbReference>
<dbReference type="Proteomes" id="UP000675781">
    <property type="component" value="Unassembled WGS sequence"/>
</dbReference>
<dbReference type="Gene3D" id="3.30.1490.20">
    <property type="entry name" value="ATP-grasp fold, A domain"/>
    <property type="match status" value="1"/>
</dbReference>
<proteinExistence type="predicted"/>
<keyword evidence="2 4" id="KW-0547">Nucleotide-binding</keyword>
<keyword evidence="7" id="KW-1185">Reference proteome</keyword>
<dbReference type="InterPro" id="IPR052032">
    <property type="entry name" value="ATP-dep_AA_Ligase"/>
</dbReference>
<dbReference type="Gene3D" id="3.40.50.20">
    <property type="match status" value="1"/>
</dbReference>
<gene>
    <name evidence="6" type="ORF">KDL01_06285</name>
</gene>
<comment type="caution">
    <text evidence="6">The sequence shown here is derived from an EMBL/GenBank/DDBJ whole genome shotgun (WGS) entry which is preliminary data.</text>
</comment>
<sequence>MGTDTESDTPTLLLVGGARAVSLSVGMVGDALAQAAAHGLATHVTGPAAALAATPTVIDAADAVSAVEFADPAATRAWAARQAWRGRGFDLVFALQEMAQVAVAEAAEELGVAGNPPDAVRRIRTKDLCRNALAEAGFVQPRVRLCTDTDEALAFAAEFAGPWVIKPRDAMGSIGVSLVRDAALLAEAVGELPEPDRFLIEQFVSGPEFSVEGVFLDGEPRVFAVTAKDKAEPPYFVEIGHTLPAGLSETDEARVRETVTSALRTLGLRVGAFHVELWLTDEAVVLGEVHGRYGGDWIHRMLEYAFPGLELYGTVFQDMLGRYQGPKEFVAQRGAAVRYLTPPPGRLVRIEGWDEVAAHPAVIYSELSARPGATLGPLRKSSDRAGLLVVGAQDSAAAEKLARELVEAVRFTVEPDAPDTD</sequence>
<dbReference type="InterPro" id="IPR040570">
    <property type="entry name" value="LAL_C2"/>
</dbReference>
<evidence type="ECO:0000313" key="7">
    <source>
        <dbReference type="Proteomes" id="UP000675781"/>
    </source>
</evidence>
<dbReference type="RefSeq" id="WP_212527386.1">
    <property type="nucleotide sequence ID" value="NZ_JAGSOG010000018.1"/>
</dbReference>
<name>A0A941EK63_9ACTN</name>
<dbReference type="Gene3D" id="3.30.470.20">
    <property type="entry name" value="ATP-grasp fold, B domain"/>
    <property type="match status" value="1"/>
</dbReference>
<dbReference type="Pfam" id="PF13535">
    <property type="entry name" value="ATP-grasp_4"/>
    <property type="match status" value="1"/>
</dbReference>
<dbReference type="PROSITE" id="PS50975">
    <property type="entry name" value="ATP_GRASP"/>
    <property type="match status" value="1"/>
</dbReference>